<dbReference type="Pfam" id="PF13641">
    <property type="entry name" value="Glyco_tranf_2_3"/>
    <property type="match status" value="1"/>
</dbReference>
<keyword evidence="3" id="KW-0808">Transferase</keyword>
<name>A0A8J3IT69_9CHLR</name>
<feature type="transmembrane region" description="Helical" evidence="8">
    <location>
        <begin position="833"/>
        <end position="851"/>
    </location>
</feature>
<feature type="transmembrane region" description="Helical" evidence="8">
    <location>
        <begin position="860"/>
        <end position="878"/>
    </location>
</feature>
<dbReference type="RefSeq" id="WP_220207089.1">
    <property type="nucleotide sequence ID" value="NZ_BNJK01000001.1"/>
</dbReference>
<gene>
    <name evidence="9" type="ORF">KSF_065130</name>
</gene>
<evidence type="ECO:0000313" key="10">
    <source>
        <dbReference type="Proteomes" id="UP000597444"/>
    </source>
</evidence>
<accession>A0A8J3IT69</accession>
<dbReference type="CDD" id="cd06427">
    <property type="entry name" value="CESA_like_2"/>
    <property type="match status" value="1"/>
</dbReference>
<keyword evidence="2" id="KW-0328">Glycosyltransferase</keyword>
<evidence type="ECO:0000256" key="6">
    <source>
        <dbReference type="ARBA" id="ARBA00023136"/>
    </source>
</evidence>
<keyword evidence="10" id="KW-1185">Reference proteome</keyword>
<dbReference type="PANTHER" id="PTHR43867">
    <property type="entry name" value="CELLULOSE SYNTHASE CATALYTIC SUBUNIT A [UDP-FORMING]"/>
    <property type="match status" value="1"/>
</dbReference>
<organism evidence="9 10">
    <name type="scientific">Reticulibacter mediterranei</name>
    <dbReference type="NCBI Taxonomy" id="2778369"/>
    <lineage>
        <taxon>Bacteria</taxon>
        <taxon>Bacillati</taxon>
        <taxon>Chloroflexota</taxon>
        <taxon>Ktedonobacteria</taxon>
        <taxon>Ktedonobacterales</taxon>
        <taxon>Reticulibacteraceae</taxon>
        <taxon>Reticulibacter</taxon>
    </lineage>
</organism>
<feature type="transmembrane region" description="Helical" evidence="8">
    <location>
        <begin position="1129"/>
        <end position="1151"/>
    </location>
</feature>
<keyword evidence="6 8" id="KW-0472">Membrane</keyword>
<sequence>MTDTSQSSFEFSQPEPGSDQAEVVPAIRRPRSLLVRRLQRVSFVAQTPAGEPEQDRETKGSASARSQNGDKDLSAGLITHQSETGLIPGSSFGTEHKQSLASADSQRSVEPSLADVPTRQEPAISLADIPTRRMRAVSPAGLPVTPIPVNLPPGTPLPVSVEPLDERLREPVERYMHWLQRNKSLQTPLERFQFYRDSSMQMQKVGRREVRTFAPFQVEWSALRVITPPQVLLLALLLLSWGAGFFFLRLTMITVSLGLVTVLYILGFITSGLLATSSFGKDSGEKIDEEIILSLDKQGATWPMYTILCPLFKETTVVSQFVAAIKALHYPSDRVQVLFLTEEIDKETRAALYTMQLPPNFEILTVPAGAPQTKPRACNFGLLQAKGQFIVIFDAEDQPEPYQLKKAILTFANHGPEVACVQAKLNYYNTRQNLLTRWFTAEYSTWFDIMLPGLQRSGLSLPLGGTSNHFRTEVLCALGGWDAFNVTEDCDLGLRISQYGLKTAVLDSTTYEEATSRFTTWLFQRSRWIKGYMQTYLVHMRHPLHMLLRGHVRKFLSLQLIVGVWTIVLLVNPVMWALTLCYLVLRPELLYRILFPGPILYMGTFCLVFGNFFYMYIHILGCLHRKEYTLIKWVLLLPLYWVMMSISAYIAFYQLIVKPHYWEKTQHGNHLAASARTRQEGLPGQVLAQERRSVVASMPTAHMQALRLLRNGGVAATLESTTQRVVALRSSLTRQLGRREQLRRLPLVLIQDRWLIAVVMTALVASITATVYSFQHHTILLYSDAYFHLRIARRIFDSATPGIGQLGTTWVPLPHLLMLPFVWNDYLWRTGLAGSIPAMVCYVVSTIYLYLSGKRLTRSGVASSIGTLVFVLNPNILYLQGTPLSELVCIATFTMGGYYFLAWVQENRLRSLVLMAASTCLATIARYDGWSLFGVLCLLVPAVALLKKQRLRQVEGSLLVFLSLGALGIVLWLFYNLMISGNALYFLNGPFSSKVQTLVIHGTPTALYAYHNLWQAVRFYSLNVIETVGPVFFGLGLLGLVVFLLRRRSLLDTLVMLVFWVPFGFYVLSLYEGQATMFVPGAVPSTASLHNQFFNARFGSEAVVPIALCVTTLCAGWKLPRWQHLGRTLGASAALMMVIAQALVIATGGIITQEDGLYGVSCDATHTMNIYLAQHYNGGKILEEVFSSPVDGSEANFDFKNIIWEGSYRLWPQALADPASYVDWIMVNPTDPSDLIAQQVHVQSPQFQAQFTLVLQEPSGWRLYHKIGLPPLPTRPVPAYLLTQHRACDAALS</sequence>
<feature type="transmembrane region" description="Helical" evidence="8">
    <location>
        <begin position="1027"/>
        <end position="1045"/>
    </location>
</feature>
<feature type="transmembrane region" description="Helical" evidence="8">
    <location>
        <begin position="884"/>
        <end position="901"/>
    </location>
</feature>
<evidence type="ECO:0008006" key="11">
    <source>
        <dbReference type="Google" id="ProtNLM"/>
    </source>
</evidence>
<dbReference type="PANTHER" id="PTHR43867:SF2">
    <property type="entry name" value="CELLULOSE SYNTHASE CATALYTIC SUBUNIT A [UDP-FORMING]"/>
    <property type="match status" value="1"/>
</dbReference>
<dbReference type="InterPro" id="IPR050321">
    <property type="entry name" value="Glycosyltr_2/OpgH_subfam"/>
</dbReference>
<comment type="caution">
    <text evidence="9">The sequence shown here is derived from an EMBL/GenBank/DDBJ whole genome shotgun (WGS) entry which is preliminary data.</text>
</comment>
<feature type="transmembrane region" description="Helical" evidence="8">
    <location>
        <begin position="958"/>
        <end position="978"/>
    </location>
</feature>
<dbReference type="InterPro" id="IPR029044">
    <property type="entry name" value="Nucleotide-diphossugar_trans"/>
</dbReference>
<evidence type="ECO:0000256" key="5">
    <source>
        <dbReference type="ARBA" id="ARBA00022989"/>
    </source>
</evidence>
<reference evidence="9" key="1">
    <citation type="submission" date="2020-10" db="EMBL/GenBank/DDBJ databases">
        <title>Taxonomic study of unclassified bacteria belonging to the class Ktedonobacteria.</title>
        <authorList>
            <person name="Yabe S."/>
            <person name="Wang C.M."/>
            <person name="Zheng Y."/>
            <person name="Sakai Y."/>
            <person name="Cavaletti L."/>
            <person name="Monciardini P."/>
            <person name="Donadio S."/>
        </authorList>
    </citation>
    <scope>NUCLEOTIDE SEQUENCE</scope>
    <source>
        <strain evidence="9">ID150040</strain>
    </source>
</reference>
<feature type="transmembrane region" description="Helical" evidence="8">
    <location>
        <begin position="231"/>
        <end position="250"/>
    </location>
</feature>
<feature type="transmembrane region" description="Helical" evidence="8">
    <location>
        <begin position="1098"/>
        <end position="1117"/>
    </location>
</feature>
<feature type="transmembrane region" description="Helical" evidence="8">
    <location>
        <begin position="599"/>
        <end position="621"/>
    </location>
</feature>
<feature type="transmembrane region" description="Helical" evidence="8">
    <location>
        <begin position="754"/>
        <end position="774"/>
    </location>
</feature>
<dbReference type="EMBL" id="BNJK01000001">
    <property type="protein sequence ID" value="GHO96465.1"/>
    <property type="molecule type" value="Genomic_DNA"/>
</dbReference>
<evidence type="ECO:0000256" key="1">
    <source>
        <dbReference type="ARBA" id="ARBA00004141"/>
    </source>
</evidence>
<proteinExistence type="predicted"/>
<evidence type="ECO:0000256" key="3">
    <source>
        <dbReference type="ARBA" id="ARBA00022679"/>
    </source>
</evidence>
<comment type="subcellular location">
    <subcellularLocation>
        <location evidence="1">Membrane</location>
        <topology evidence="1">Multi-pass membrane protein</topology>
    </subcellularLocation>
</comment>
<dbReference type="Gene3D" id="3.90.550.10">
    <property type="entry name" value="Spore Coat Polysaccharide Biosynthesis Protein SpsA, Chain A"/>
    <property type="match status" value="1"/>
</dbReference>
<keyword evidence="5 8" id="KW-1133">Transmembrane helix</keyword>
<feature type="region of interest" description="Disordered" evidence="7">
    <location>
        <begin position="41"/>
        <end position="122"/>
    </location>
</feature>
<protein>
    <recommendedName>
        <fullName evidence="11">Glycosyltransferase</fullName>
    </recommendedName>
</protein>
<evidence type="ECO:0000256" key="8">
    <source>
        <dbReference type="SAM" id="Phobius"/>
    </source>
</evidence>
<evidence type="ECO:0000313" key="9">
    <source>
        <dbReference type="EMBL" id="GHO96465.1"/>
    </source>
</evidence>
<feature type="region of interest" description="Disordered" evidence="7">
    <location>
        <begin position="1"/>
        <end position="25"/>
    </location>
</feature>
<feature type="transmembrane region" description="Helical" evidence="8">
    <location>
        <begin position="1050"/>
        <end position="1071"/>
    </location>
</feature>
<dbReference type="GO" id="GO:0016757">
    <property type="term" value="F:glycosyltransferase activity"/>
    <property type="evidence" value="ECO:0007669"/>
    <property type="project" value="UniProtKB-KW"/>
</dbReference>
<dbReference type="Proteomes" id="UP000597444">
    <property type="component" value="Unassembled WGS sequence"/>
</dbReference>
<evidence type="ECO:0000256" key="7">
    <source>
        <dbReference type="SAM" id="MobiDB-lite"/>
    </source>
</evidence>
<keyword evidence="4 8" id="KW-0812">Transmembrane</keyword>
<feature type="compositionally biased region" description="Polar residues" evidence="7">
    <location>
        <begin position="99"/>
        <end position="109"/>
    </location>
</feature>
<feature type="transmembrane region" description="Helical" evidence="8">
    <location>
        <begin position="633"/>
        <end position="656"/>
    </location>
</feature>
<evidence type="ECO:0000256" key="4">
    <source>
        <dbReference type="ARBA" id="ARBA00022692"/>
    </source>
</evidence>
<feature type="transmembrane region" description="Helical" evidence="8">
    <location>
        <begin position="555"/>
        <end position="579"/>
    </location>
</feature>
<feature type="compositionally biased region" description="Polar residues" evidence="7">
    <location>
        <begin position="1"/>
        <end position="11"/>
    </location>
</feature>
<feature type="transmembrane region" description="Helical" evidence="8">
    <location>
        <begin position="930"/>
        <end position="946"/>
    </location>
</feature>
<evidence type="ECO:0000256" key="2">
    <source>
        <dbReference type="ARBA" id="ARBA00022676"/>
    </source>
</evidence>
<dbReference type="GO" id="GO:0016020">
    <property type="term" value="C:membrane"/>
    <property type="evidence" value="ECO:0007669"/>
    <property type="project" value="UniProtKB-SubCell"/>
</dbReference>
<feature type="transmembrane region" description="Helical" evidence="8">
    <location>
        <begin position="256"/>
        <end position="276"/>
    </location>
</feature>
<feature type="transmembrane region" description="Helical" evidence="8">
    <location>
        <begin position="908"/>
        <end position="924"/>
    </location>
</feature>
<dbReference type="SUPFAM" id="SSF53448">
    <property type="entry name" value="Nucleotide-diphospho-sugar transferases"/>
    <property type="match status" value="1"/>
</dbReference>